<dbReference type="EMBL" id="UGAW01000002">
    <property type="protein sequence ID" value="STI47184.1"/>
    <property type="molecule type" value="Genomic_DNA"/>
</dbReference>
<gene>
    <name evidence="1" type="primary">ompN_6</name>
    <name evidence="1" type="ORF">NCTC11112_06381</name>
</gene>
<dbReference type="InterPro" id="IPR023614">
    <property type="entry name" value="Porin_dom_sf"/>
</dbReference>
<evidence type="ECO:0000313" key="1">
    <source>
        <dbReference type="EMBL" id="STI47184.1"/>
    </source>
</evidence>
<dbReference type="Gene3D" id="2.40.160.10">
    <property type="entry name" value="Porin"/>
    <property type="match status" value="1"/>
</dbReference>
<sequence length="51" mass="5903">MNYIEVGTWYYFNKNMNVYTAYKFNMLDKDDAAITGAAADDQFAVGIVYQF</sequence>
<organism evidence="1 2">
    <name type="scientific">Escherichia coli</name>
    <dbReference type="NCBI Taxonomy" id="562"/>
    <lineage>
        <taxon>Bacteria</taxon>
        <taxon>Pseudomonadati</taxon>
        <taxon>Pseudomonadota</taxon>
        <taxon>Gammaproteobacteria</taxon>
        <taxon>Enterobacterales</taxon>
        <taxon>Enterobacteriaceae</taxon>
        <taxon>Escherichia</taxon>
    </lineage>
</organism>
<protein>
    <submittedName>
        <fullName evidence="1">Outer membrane protein N</fullName>
    </submittedName>
</protein>
<evidence type="ECO:0000313" key="2">
    <source>
        <dbReference type="Proteomes" id="UP000254817"/>
    </source>
</evidence>
<dbReference type="InterPro" id="IPR001702">
    <property type="entry name" value="Porin_Gram-ve"/>
</dbReference>
<dbReference type="Proteomes" id="UP000254817">
    <property type="component" value="Unassembled WGS sequence"/>
</dbReference>
<dbReference type="GO" id="GO:0034220">
    <property type="term" value="P:monoatomic ion transmembrane transport"/>
    <property type="evidence" value="ECO:0007669"/>
    <property type="project" value="InterPro"/>
</dbReference>
<dbReference type="GO" id="GO:0015288">
    <property type="term" value="F:porin activity"/>
    <property type="evidence" value="ECO:0007669"/>
    <property type="project" value="InterPro"/>
</dbReference>
<name>A0A376S905_ECOLX</name>
<proteinExistence type="predicted"/>
<dbReference type="AlphaFoldDB" id="A0A376S905"/>
<dbReference type="Pfam" id="PF00267">
    <property type="entry name" value="Porin_1"/>
    <property type="match status" value="1"/>
</dbReference>
<dbReference type="SUPFAM" id="SSF56935">
    <property type="entry name" value="Porins"/>
    <property type="match status" value="1"/>
</dbReference>
<reference evidence="1 2" key="1">
    <citation type="submission" date="2018-06" db="EMBL/GenBank/DDBJ databases">
        <authorList>
            <consortium name="Pathogen Informatics"/>
            <person name="Doyle S."/>
        </authorList>
    </citation>
    <scope>NUCLEOTIDE SEQUENCE [LARGE SCALE GENOMIC DNA]</scope>
    <source>
        <strain evidence="1 2">NCTC11112</strain>
    </source>
</reference>
<accession>A0A376S905</accession>
<dbReference type="GO" id="GO:0009279">
    <property type="term" value="C:cell outer membrane"/>
    <property type="evidence" value="ECO:0007669"/>
    <property type="project" value="InterPro"/>
</dbReference>